<evidence type="ECO:0000313" key="1">
    <source>
        <dbReference type="EMBL" id="KAL3582358.1"/>
    </source>
</evidence>
<keyword evidence="2" id="KW-1185">Reference proteome</keyword>
<comment type="caution">
    <text evidence="1">The sequence shown here is derived from an EMBL/GenBank/DDBJ whole genome shotgun (WGS) entry which is preliminary data.</text>
</comment>
<accession>A0ACC4BUP2</accession>
<dbReference type="Proteomes" id="UP000309997">
    <property type="component" value="Unassembled WGS sequence"/>
</dbReference>
<dbReference type="EMBL" id="RCHU02000008">
    <property type="protein sequence ID" value="KAL3582358.1"/>
    <property type="molecule type" value="Genomic_DNA"/>
</dbReference>
<organism evidence="1 2">
    <name type="scientific">Populus alba</name>
    <name type="common">White poplar</name>
    <dbReference type="NCBI Taxonomy" id="43335"/>
    <lineage>
        <taxon>Eukaryota</taxon>
        <taxon>Viridiplantae</taxon>
        <taxon>Streptophyta</taxon>
        <taxon>Embryophyta</taxon>
        <taxon>Tracheophyta</taxon>
        <taxon>Spermatophyta</taxon>
        <taxon>Magnoliopsida</taxon>
        <taxon>eudicotyledons</taxon>
        <taxon>Gunneridae</taxon>
        <taxon>Pentapetalae</taxon>
        <taxon>rosids</taxon>
        <taxon>fabids</taxon>
        <taxon>Malpighiales</taxon>
        <taxon>Salicaceae</taxon>
        <taxon>Saliceae</taxon>
        <taxon>Populus</taxon>
    </lineage>
</organism>
<protein>
    <submittedName>
        <fullName evidence="1">Uncharacterized protein</fullName>
    </submittedName>
</protein>
<gene>
    <name evidence="1" type="ORF">D5086_016690</name>
</gene>
<proteinExistence type="predicted"/>
<evidence type="ECO:0000313" key="2">
    <source>
        <dbReference type="Proteomes" id="UP000309997"/>
    </source>
</evidence>
<sequence length="700" mass="80173">MIFGEDQKTETRDHQIRFILTLSLSLPAAEATPKLVLQLMDVKGLTISHVKSHLQMYRSMRSDLRGQDSSSTHQKRRSFDDHDECVEDVKPIEESDSHLMYRPFSSKRARIETRSSISEENLQCSHQGTCETASNPYSYDDYMGIMEEGNGGGFKWEQAHSKPQSTAFSLSLDLYYFNTSKREAEESDLVKIAKLEDRMCKPGKVYKSEVTESERAEDEEPGVCELSLALSLPPPSSQRSNASSTSEISETFSSYSSYFISKLPNNPTTSFPATDASMLSESTVPRAVLVFASISVFILLLYGASDSPRFHSSSSSSSGYSFNIFPSLFGGSDSKIPINGGDDYNKLEKVLQEAAMEDKTVIIATLNEAWAAPNTVIDLFLESFRIGQGTRRLLDHLVFVALDEKAYRRCMELHTHCFALVTRGLDFHDEAYFMTHVYLEMMWRRIDFLRSLLEMGYNFVFTDADIMWFRDPFPRFFLDADFQIACDHFSGNSSDMQNRPNGGFNYVKSNKRSIEFYKFWYSSRETYPGFHDQDVLNFIKFDPFIESLGLKMRFLDTAFFGGLCEPSKDLNLVCTMHANCCFGLDSKLHDLGIMLQDWKTFLSLPPILKRSLSLSWRVPQNCSIEIAERKYRRDTSKRKRENGPYLNLDNERRLCRMFEVDSIMHNRFKALEFLSNRHPEAQIVGLSSKSHLTFFVHLPI</sequence>
<reference evidence="1 2" key="1">
    <citation type="journal article" date="2024" name="Plant Biotechnol. J.">
        <title>Genome and CRISPR/Cas9 system of a widespread forest tree (Populus alba) in the world.</title>
        <authorList>
            <person name="Liu Y.J."/>
            <person name="Jiang P.F."/>
            <person name="Han X.M."/>
            <person name="Li X.Y."/>
            <person name="Wang H.M."/>
            <person name="Wang Y.J."/>
            <person name="Wang X.X."/>
            <person name="Zeng Q.Y."/>
        </authorList>
    </citation>
    <scope>NUCLEOTIDE SEQUENCE [LARGE SCALE GENOMIC DNA]</scope>
    <source>
        <strain evidence="2">cv. PAL-ZL1</strain>
    </source>
</reference>
<name>A0ACC4BUP2_POPAL</name>